<dbReference type="EMBL" id="FLQU01000050">
    <property type="protein sequence ID" value="SBS80185.1"/>
    <property type="molecule type" value="Genomic_DNA"/>
</dbReference>
<dbReference type="Proteomes" id="UP000078546">
    <property type="component" value="Unassembled WGS sequence"/>
</dbReference>
<dbReference type="EMBL" id="FLQV01000072">
    <property type="protein sequence ID" value="SBS80853.1"/>
    <property type="molecule type" value="Genomic_DNA"/>
</dbReference>
<feature type="region of interest" description="Disordered" evidence="1">
    <location>
        <begin position="32"/>
        <end position="51"/>
    </location>
</feature>
<reference evidence="3" key="2">
    <citation type="submission" date="2016-05" db="EMBL/GenBank/DDBJ databases">
        <authorList>
            <person name="Lavstsen T."/>
            <person name="Jespersen J.S."/>
        </authorList>
    </citation>
    <scope>NUCLEOTIDE SEQUENCE [LARGE SCALE GENOMIC DNA]</scope>
</reference>
<accession>A0A1A8VKN8</accession>
<name>A0A1A8VKN8_PLAOA</name>
<dbReference type="AlphaFoldDB" id="A0A1A8VKN8"/>
<reference evidence="4 5" key="1">
    <citation type="submission" date="2016-05" db="EMBL/GenBank/DDBJ databases">
        <authorList>
            <person name="Naeem Raeece"/>
        </authorList>
    </citation>
    <scope>NUCLEOTIDE SEQUENCE [LARGE SCALE GENOMIC DNA]</scope>
</reference>
<feature type="compositionally biased region" description="Basic and acidic residues" evidence="1">
    <location>
        <begin position="32"/>
        <end position="45"/>
    </location>
</feature>
<evidence type="ECO:0000313" key="5">
    <source>
        <dbReference type="Proteomes" id="UP000078560"/>
    </source>
</evidence>
<evidence type="ECO:0000313" key="4">
    <source>
        <dbReference type="Proteomes" id="UP000078546"/>
    </source>
</evidence>
<evidence type="ECO:0000256" key="1">
    <source>
        <dbReference type="SAM" id="MobiDB-lite"/>
    </source>
</evidence>
<dbReference type="Proteomes" id="UP000078560">
    <property type="component" value="Unassembled WGS sequence"/>
</dbReference>
<evidence type="ECO:0000313" key="2">
    <source>
        <dbReference type="EMBL" id="SBS80185.1"/>
    </source>
</evidence>
<protein>
    <submittedName>
        <fullName evidence="3">Uncharacterized protein</fullName>
    </submittedName>
</protein>
<gene>
    <name evidence="3" type="ORF">POVCU1_003330</name>
    <name evidence="2" type="ORF">POVCU2_0003810</name>
</gene>
<proteinExistence type="predicted"/>
<sequence length="88" mass="10142">MGPWVVSQLCHSSYLLNVAMNRTQNSETFRVKPNRDSKTVEKNTETGEMGTPQIKLIHRSGEETTQHCNRYVLIVRKKAIEKDIAKIR</sequence>
<organism evidence="3 4">
    <name type="scientific">Plasmodium ovale curtisi</name>
    <dbReference type="NCBI Taxonomy" id="864141"/>
    <lineage>
        <taxon>Eukaryota</taxon>
        <taxon>Sar</taxon>
        <taxon>Alveolata</taxon>
        <taxon>Apicomplexa</taxon>
        <taxon>Aconoidasida</taxon>
        <taxon>Haemosporida</taxon>
        <taxon>Plasmodiidae</taxon>
        <taxon>Plasmodium</taxon>
        <taxon>Plasmodium (Plasmodium)</taxon>
    </lineage>
</organism>
<evidence type="ECO:0000313" key="3">
    <source>
        <dbReference type="EMBL" id="SBS80853.1"/>
    </source>
</evidence>